<feature type="active site" description="Phosphocysteine intermediate" evidence="6">
    <location>
        <position position="127"/>
    </location>
</feature>
<reference evidence="10 11" key="1">
    <citation type="submission" date="2018-04" db="EMBL/GenBank/DDBJ databases">
        <title>The genome of golden apple snail Pomacea canaliculata provides insight into stress tolerance and invasive adaptation.</title>
        <authorList>
            <person name="Liu C."/>
            <person name="Liu B."/>
            <person name="Ren Y."/>
            <person name="Zhang Y."/>
            <person name="Wang H."/>
            <person name="Li S."/>
            <person name="Jiang F."/>
            <person name="Yin L."/>
            <person name="Zhang G."/>
            <person name="Qian W."/>
            <person name="Fan W."/>
        </authorList>
    </citation>
    <scope>NUCLEOTIDE SEQUENCE [LARGE SCALE GENOMIC DNA]</scope>
    <source>
        <strain evidence="10">SZHN2017</strain>
        <tissue evidence="10">Muscle</tissue>
    </source>
</reference>
<evidence type="ECO:0000256" key="5">
    <source>
        <dbReference type="ARBA" id="ARBA00048336"/>
    </source>
</evidence>
<evidence type="ECO:0000256" key="1">
    <source>
        <dbReference type="ARBA" id="ARBA00008601"/>
    </source>
</evidence>
<evidence type="ECO:0000313" key="10">
    <source>
        <dbReference type="EMBL" id="PVD20684.1"/>
    </source>
</evidence>
<dbReference type="GO" id="GO:0008138">
    <property type="term" value="F:protein tyrosine/serine/threonine phosphatase activity"/>
    <property type="evidence" value="ECO:0007669"/>
    <property type="project" value="UniProtKB-UniRule"/>
</dbReference>
<comment type="function">
    <text evidence="7">Dual specificity phosphatase able to dephosphorylate phosphotyrosine, phosphoserine and phosphothreonine residues, with a preference for phosphotyrosine as a substrate.</text>
</comment>
<name>A0A2T7NHN9_POMCA</name>
<organism evidence="10 11">
    <name type="scientific">Pomacea canaliculata</name>
    <name type="common">Golden apple snail</name>
    <dbReference type="NCBI Taxonomy" id="400727"/>
    <lineage>
        <taxon>Eukaryota</taxon>
        <taxon>Metazoa</taxon>
        <taxon>Spiralia</taxon>
        <taxon>Lophotrochozoa</taxon>
        <taxon>Mollusca</taxon>
        <taxon>Gastropoda</taxon>
        <taxon>Caenogastropoda</taxon>
        <taxon>Architaenioglossa</taxon>
        <taxon>Ampullarioidea</taxon>
        <taxon>Ampullariidae</taxon>
        <taxon>Pomacea</taxon>
    </lineage>
</organism>
<evidence type="ECO:0000259" key="8">
    <source>
        <dbReference type="PROSITE" id="PS50054"/>
    </source>
</evidence>
<accession>A0A2T7NHN9</accession>
<proteinExistence type="inferred from homology"/>
<dbReference type="Gene3D" id="3.90.190.10">
    <property type="entry name" value="Protein tyrosine phosphatase superfamily"/>
    <property type="match status" value="1"/>
</dbReference>
<dbReference type="SMART" id="SM00195">
    <property type="entry name" value="DSPc"/>
    <property type="match status" value="1"/>
</dbReference>
<keyword evidence="2 7" id="KW-0378">Hydrolase</keyword>
<dbReference type="PROSITE" id="PS50056">
    <property type="entry name" value="TYR_PHOSPHATASE_2"/>
    <property type="match status" value="1"/>
</dbReference>
<evidence type="ECO:0000256" key="6">
    <source>
        <dbReference type="PIRSR" id="PIRSR620405-1"/>
    </source>
</evidence>
<dbReference type="STRING" id="400727.A0A2T7NHN9"/>
<comment type="catalytic activity">
    <reaction evidence="4 7">
        <text>O-phospho-L-seryl-[protein] + H2O = L-seryl-[protein] + phosphate</text>
        <dbReference type="Rhea" id="RHEA:20629"/>
        <dbReference type="Rhea" id="RHEA-COMP:9863"/>
        <dbReference type="Rhea" id="RHEA-COMP:11604"/>
        <dbReference type="ChEBI" id="CHEBI:15377"/>
        <dbReference type="ChEBI" id="CHEBI:29999"/>
        <dbReference type="ChEBI" id="CHEBI:43474"/>
        <dbReference type="ChEBI" id="CHEBI:83421"/>
        <dbReference type="EC" id="3.1.3.16"/>
    </reaction>
</comment>
<dbReference type="EMBL" id="PZQS01000012">
    <property type="protein sequence ID" value="PVD20684.1"/>
    <property type="molecule type" value="Genomic_DNA"/>
</dbReference>
<evidence type="ECO:0000256" key="7">
    <source>
        <dbReference type="RuleBase" id="RU366038"/>
    </source>
</evidence>
<dbReference type="PANTHER" id="PTHR45682">
    <property type="entry name" value="AGAP008228-PA"/>
    <property type="match status" value="1"/>
</dbReference>
<comment type="catalytic activity">
    <reaction evidence="5 7">
        <text>O-phospho-L-threonyl-[protein] + H2O = L-threonyl-[protein] + phosphate</text>
        <dbReference type="Rhea" id="RHEA:47004"/>
        <dbReference type="Rhea" id="RHEA-COMP:11060"/>
        <dbReference type="Rhea" id="RHEA-COMP:11605"/>
        <dbReference type="ChEBI" id="CHEBI:15377"/>
        <dbReference type="ChEBI" id="CHEBI:30013"/>
        <dbReference type="ChEBI" id="CHEBI:43474"/>
        <dbReference type="ChEBI" id="CHEBI:61977"/>
        <dbReference type="EC" id="3.1.3.16"/>
    </reaction>
</comment>
<dbReference type="OrthoDB" id="426001at2759"/>
<keyword evidence="11" id="KW-1185">Reference proteome</keyword>
<dbReference type="InterPro" id="IPR000387">
    <property type="entry name" value="Tyr_Pase_dom"/>
</dbReference>
<dbReference type="PROSITE" id="PS50054">
    <property type="entry name" value="TYR_PHOSPHATASE_DUAL"/>
    <property type="match status" value="1"/>
</dbReference>
<dbReference type="GO" id="GO:0043409">
    <property type="term" value="P:negative regulation of MAPK cascade"/>
    <property type="evidence" value="ECO:0007669"/>
    <property type="project" value="TreeGrafter"/>
</dbReference>
<dbReference type="GO" id="GO:0005737">
    <property type="term" value="C:cytoplasm"/>
    <property type="evidence" value="ECO:0007669"/>
    <property type="project" value="TreeGrafter"/>
</dbReference>
<dbReference type="InterPro" id="IPR016130">
    <property type="entry name" value="Tyr_Pase_AS"/>
</dbReference>
<evidence type="ECO:0000256" key="2">
    <source>
        <dbReference type="ARBA" id="ARBA00022801"/>
    </source>
</evidence>
<dbReference type="AlphaFoldDB" id="A0A2T7NHN9"/>
<comment type="catalytic activity">
    <reaction evidence="7">
        <text>O-phospho-L-tyrosyl-[protein] + H2O = L-tyrosyl-[protein] + phosphate</text>
        <dbReference type="Rhea" id="RHEA:10684"/>
        <dbReference type="Rhea" id="RHEA-COMP:10136"/>
        <dbReference type="Rhea" id="RHEA-COMP:20101"/>
        <dbReference type="ChEBI" id="CHEBI:15377"/>
        <dbReference type="ChEBI" id="CHEBI:43474"/>
        <dbReference type="ChEBI" id="CHEBI:46858"/>
        <dbReference type="ChEBI" id="CHEBI:61978"/>
        <dbReference type="EC" id="3.1.3.48"/>
    </reaction>
</comment>
<dbReference type="GO" id="GO:0004725">
    <property type="term" value="F:protein tyrosine phosphatase activity"/>
    <property type="evidence" value="ECO:0007669"/>
    <property type="project" value="UniProtKB-EC"/>
</dbReference>
<dbReference type="EC" id="3.1.3.48" evidence="7"/>
<dbReference type="InterPro" id="IPR020422">
    <property type="entry name" value="TYR_PHOSPHATASE_DUAL_dom"/>
</dbReference>
<dbReference type="EC" id="3.1.3.16" evidence="7"/>
<dbReference type="Pfam" id="PF00782">
    <property type="entry name" value="DSPc"/>
    <property type="match status" value="1"/>
</dbReference>
<gene>
    <name evidence="10" type="ORF">C0Q70_18842</name>
</gene>
<dbReference type="InterPro" id="IPR020405">
    <property type="entry name" value="Atypical_DUSP_subfamA"/>
</dbReference>
<evidence type="ECO:0000313" key="11">
    <source>
        <dbReference type="Proteomes" id="UP000245119"/>
    </source>
</evidence>
<dbReference type="SUPFAM" id="SSF52799">
    <property type="entry name" value="(Phosphotyrosine protein) phosphatases II"/>
    <property type="match status" value="1"/>
</dbReference>
<dbReference type="GO" id="GO:0004722">
    <property type="term" value="F:protein serine/threonine phosphatase activity"/>
    <property type="evidence" value="ECO:0007669"/>
    <property type="project" value="UniProtKB-EC"/>
</dbReference>
<protein>
    <recommendedName>
        <fullName evidence="7">Dual specificity protein phosphatase</fullName>
        <ecNumber evidence="7">3.1.3.16</ecNumber>
        <ecNumber evidence="7">3.1.3.48</ecNumber>
    </recommendedName>
</protein>
<feature type="domain" description="Tyrosine specific protein phosphatases" evidence="9">
    <location>
        <begin position="104"/>
        <end position="161"/>
    </location>
</feature>
<comment type="similarity">
    <text evidence="1 7">Belongs to the protein-tyrosine phosphatase family. Non-receptor class dual specificity subfamily.</text>
</comment>
<dbReference type="InterPro" id="IPR000340">
    <property type="entry name" value="Dual-sp_phosphatase_cat-dom"/>
</dbReference>
<evidence type="ECO:0000259" key="9">
    <source>
        <dbReference type="PROSITE" id="PS50056"/>
    </source>
</evidence>
<dbReference type="Proteomes" id="UP000245119">
    <property type="component" value="Linkage Group LG12"/>
</dbReference>
<dbReference type="PROSITE" id="PS00383">
    <property type="entry name" value="TYR_PHOSPHATASE_1"/>
    <property type="match status" value="1"/>
</dbReference>
<sequence length="220" mass="24555">MHKLDMVFNDLDPLSSSKALHGSYMTPGQATRLYDEVFPRLIMGEKSVASNLDILQSLRVTHVVNCCYGTNYGQCRIPPDFYNNVGIQFHGIDLEDMPHINIKPYLLPAADFMHKGIGSGGVVFVHCFMGVSRSSTVVLGYLMLCQKMRLLDAARLVHSSREIYPNPGFVRQAVHSRPGTTFHLRQMKTGRMRHVCSPSFQPPPPSLCADLLATFTITLT</sequence>
<dbReference type="GO" id="GO:0033549">
    <property type="term" value="F:MAP kinase phosphatase activity"/>
    <property type="evidence" value="ECO:0007669"/>
    <property type="project" value="TreeGrafter"/>
</dbReference>
<evidence type="ECO:0000256" key="4">
    <source>
        <dbReference type="ARBA" id="ARBA00047761"/>
    </source>
</evidence>
<dbReference type="PANTHER" id="PTHR45682:SF1">
    <property type="entry name" value="DUAL SPECIFICITY PROTEIN PHOSPHATASE 3"/>
    <property type="match status" value="1"/>
</dbReference>
<comment type="caution">
    <text evidence="10">The sequence shown here is derived from an EMBL/GenBank/DDBJ whole genome shotgun (WGS) entry which is preliminary data.</text>
</comment>
<dbReference type="PRINTS" id="PR01909">
    <property type="entry name" value="ADSPHPHTASEA"/>
</dbReference>
<keyword evidence="3 7" id="KW-0904">Protein phosphatase</keyword>
<dbReference type="PRINTS" id="PR01908">
    <property type="entry name" value="ADSPHPHTASE"/>
</dbReference>
<feature type="domain" description="Tyrosine-protein phosphatase" evidence="8">
    <location>
        <begin position="33"/>
        <end position="182"/>
    </location>
</feature>
<dbReference type="InterPro" id="IPR029021">
    <property type="entry name" value="Prot-tyrosine_phosphatase-like"/>
</dbReference>
<evidence type="ECO:0000256" key="3">
    <source>
        <dbReference type="ARBA" id="ARBA00022912"/>
    </source>
</evidence>